<name>A0A080YVY7_PHYNI</name>
<accession>A0A080YVY7</accession>
<dbReference type="EMBL" id="ANJA01005066">
    <property type="protein sequence ID" value="ETO58548.1"/>
    <property type="molecule type" value="Genomic_DNA"/>
</dbReference>
<comment type="caution">
    <text evidence="1">The sequence shown here is derived from an EMBL/GenBank/DDBJ whole genome shotgun (WGS) entry which is preliminary data.</text>
</comment>
<evidence type="ECO:0000313" key="1">
    <source>
        <dbReference type="EMBL" id="ETO58548.1"/>
    </source>
</evidence>
<sequence length="81" mass="9018">MEHKWVHLIIGKATDTACYRKSILAILVKCGNASTAVVNDIRMKVYKSAIVLNDIPTVTNNCMDSCWLENTDSSLDPRYAS</sequence>
<evidence type="ECO:0000313" key="2">
    <source>
        <dbReference type="Proteomes" id="UP000028582"/>
    </source>
</evidence>
<organism evidence="1 2">
    <name type="scientific">Phytophthora nicotianae P1976</name>
    <dbReference type="NCBI Taxonomy" id="1317066"/>
    <lineage>
        <taxon>Eukaryota</taxon>
        <taxon>Sar</taxon>
        <taxon>Stramenopiles</taxon>
        <taxon>Oomycota</taxon>
        <taxon>Peronosporomycetes</taxon>
        <taxon>Peronosporales</taxon>
        <taxon>Peronosporaceae</taxon>
        <taxon>Phytophthora</taxon>
    </lineage>
</organism>
<dbReference type="AlphaFoldDB" id="A0A080YVY7"/>
<reference evidence="1 2" key="1">
    <citation type="submission" date="2013-11" db="EMBL/GenBank/DDBJ databases">
        <title>The Genome Sequence of Phytophthora parasitica P1976.</title>
        <authorList>
            <consortium name="The Broad Institute Genomics Platform"/>
            <person name="Russ C."/>
            <person name="Tyler B."/>
            <person name="Panabieres F."/>
            <person name="Shan W."/>
            <person name="Tripathy S."/>
            <person name="Grunwald N."/>
            <person name="Machado M."/>
            <person name="Johnson C.S."/>
            <person name="Walker B."/>
            <person name="Young S."/>
            <person name="Zeng Q."/>
            <person name="Gargeya S."/>
            <person name="Fitzgerald M."/>
            <person name="Haas B."/>
            <person name="Abouelleil A."/>
            <person name="Allen A.W."/>
            <person name="Alvarado L."/>
            <person name="Arachchi H.M."/>
            <person name="Berlin A.M."/>
            <person name="Chapman S.B."/>
            <person name="Gainer-Dewar J."/>
            <person name="Goldberg J."/>
            <person name="Griggs A."/>
            <person name="Gujja S."/>
            <person name="Hansen M."/>
            <person name="Howarth C."/>
            <person name="Imamovic A."/>
            <person name="Ireland A."/>
            <person name="Larimer J."/>
            <person name="McCowan C."/>
            <person name="Murphy C."/>
            <person name="Pearson M."/>
            <person name="Poon T.W."/>
            <person name="Priest M."/>
            <person name="Roberts A."/>
            <person name="Saif S."/>
            <person name="Shea T."/>
            <person name="Sisk P."/>
            <person name="Sykes S."/>
            <person name="Wortman J."/>
            <person name="Nusbaum C."/>
            <person name="Birren B."/>
        </authorList>
    </citation>
    <scope>NUCLEOTIDE SEQUENCE [LARGE SCALE GENOMIC DNA]</scope>
    <source>
        <strain evidence="1 2">P1976</strain>
    </source>
</reference>
<dbReference type="Proteomes" id="UP000028582">
    <property type="component" value="Unassembled WGS sequence"/>
</dbReference>
<proteinExistence type="predicted"/>
<gene>
    <name evidence="1" type="ORF">F444_23073</name>
</gene>
<protein>
    <submittedName>
        <fullName evidence="1">Uncharacterized protein</fullName>
    </submittedName>
</protein>